<dbReference type="InterPro" id="IPR039844">
    <property type="entry name" value="URB1"/>
</dbReference>
<evidence type="ECO:0000313" key="2">
    <source>
        <dbReference type="Proteomes" id="UP001420932"/>
    </source>
</evidence>
<dbReference type="PANTHER" id="PTHR13500">
    <property type="entry name" value="NUCLEOLAR PRERIBOSOMAL-ASSOCIATED PROTEIN 1"/>
    <property type="match status" value="1"/>
</dbReference>
<dbReference type="GO" id="GO:0000463">
    <property type="term" value="P:maturation of LSU-rRNA from tricistronic rRNA transcript (SSU-rRNA, 5.8S rRNA, LSU-rRNA)"/>
    <property type="evidence" value="ECO:0007669"/>
    <property type="project" value="TreeGrafter"/>
</dbReference>
<dbReference type="GO" id="GO:0000466">
    <property type="term" value="P:maturation of 5.8S rRNA from tricistronic rRNA transcript (SSU-rRNA, 5.8S rRNA, LSU-rRNA)"/>
    <property type="evidence" value="ECO:0007669"/>
    <property type="project" value="TreeGrafter"/>
</dbReference>
<organism evidence="1 2">
    <name type="scientific">Stephania yunnanensis</name>
    <dbReference type="NCBI Taxonomy" id="152371"/>
    <lineage>
        <taxon>Eukaryota</taxon>
        <taxon>Viridiplantae</taxon>
        <taxon>Streptophyta</taxon>
        <taxon>Embryophyta</taxon>
        <taxon>Tracheophyta</taxon>
        <taxon>Spermatophyta</taxon>
        <taxon>Magnoliopsida</taxon>
        <taxon>Ranunculales</taxon>
        <taxon>Menispermaceae</taxon>
        <taxon>Menispermoideae</taxon>
        <taxon>Cissampelideae</taxon>
        <taxon>Stephania</taxon>
    </lineage>
</organism>
<reference evidence="1 2" key="1">
    <citation type="submission" date="2024-01" db="EMBL/GenBank/DDBJ databases">
        <title>Genome assemblies of Stephania.</title>
        <authorList>
            <person name="Yang L."/>
        </authorList>
    </citation>
    <scope>NUCLEOTIDE SEQUENCE [LARGE SCALE GENOMIC DNA]</scope>
    <source>
        <strain evidence="1">YNDBR</strain>
        <tissue evidence="1">Leaf</tissue>
    </source>
</reference>
<name>A0AAP0Q0X7_9MAGN</name>
<accession>A0AAP0Q0X7</accession>
<comment type="caution">
    <text evidence="1">The sequence shown here is derived from an EMBL/GenBank/DDBJ whole genome shotgun (WGS) entry which is preliminary data.</text>
</comment>
<gene>
    <name evidence="1" type="ORF">Syun_004559</name>
</gene>
<dbReference type="EMBL" id="JBBNAF010000002">
    <property type="protein sequence ID" value="KAK9163657.1"/>
    <property type="molecule type" value="Genomic_DNA"/>
</dbReference>
<keyword evidence="2" id="KW-1185">Reference proteome</keyword>
<evidence type="ECO:0000313" key="1">
    <source>
        <dbReference type="EMBL" id="KAK9163657.1"/>
    </source>
</evidence>
<proteinExistence type="predicted"/>
<dbReference type="Proteomes" id="UP001420932">
    <property type="component" value="Unassembled WGS sequence"/>
</dbReference>
<dbReference type="GO" id="GO:0005730">
    <property type="term" value="C:nucleolus"/>
    <property type="evidence" value="ECO:0007669"/>
    <property type="project" value="TreeGrafter"/>
</dbReference>
<dbReference type="AlphaFoldDB" id="A0AAP0Q0X7"/>
<protein>
    <submittedName>
        <fullName evidence="1">Uncharacterized protein</fullName>
    </submittedName>
</protein>
<sequence>MEGRTNDISHLEKVCYKIIEIATSFKLENADLCLLKVVNIVNKQKIIQPRIAILPSCMALVKILTSILNGEICKCAPTDELIILLPVTLSFLNMCFERFRLDFLKHFGSVVSSYSNILLDSFLNWRSFTAGNIFQEDAGEFLPSSTHELLKGFSESLLGKAVCLLQYHFTIDNDSAMIRTRRKLFDHICSYSNKNMDLLDFDMCEIKLCSPEDSLKLINRVIAKISFCWMLLFPKEDLLHTLHTVTEGQSRKLLQGLSAEKSNDCVIIARDTYSLYMRKLELVRLLRTLYHLRVSSLSSEENTHVNSRELISLLFSCYGATMCEIDMEIMYELME</sequence>
<dbReference type="PANTHER" id="PTHR13500:SF0">
    <property type="entry name" value="NUCLEOLAR PRE-RIBOSOMAL-ASSOCIATED PROTEIN 1"/>
    <property type="match status" value="1"/>
</dbReference>